<dbReference type="GO" id="GO:0048020">
    <property type="term" value="F:CCR chemokine receptor binding"/>
    <property type="evidence" value="ECO:0007669"/>
    <property type="project" value="TreeGrafter"/>
</dbReference>
<evidence type="ECO:0000256" key="2">
    <source>
        <dbReference type="ARBA" id="ARBA00022500"/>
    </source>
</evidence>
<dbReference type="EMBL" id="VWPR01000067">
    <property type="protein sequence ID" value="NXE19222.1"/>
    <property type="molecule type" value="Genomic_DNA"/>
</dbReference>
<reference evidence="8 9" key="1">
    <citation type="submission" date="2019-09" db="EMBL/GenBank/DDBJ databases">
        <title>Bird 10,000 Genomes (B10K) Project - Family phase.</title>
        <authorList>
            <person name="Zhang G."/>
        </authorList>
    </citation>
    <scope>NUCLEOTIDE SEQUENCE [LARGE SCALE GENOMIC DNA]</scope>
    <source>
        <strain evidence="8">B10K-CU-031-01</strain>
        <tissue evidence="8">Muscle</tissue>
    </source>
</reference>
<name>A0A7K8KS39_9AVES</name>
<feature type="non-terminal residue" evidence="8">
    <location>
        <position position="90"/>
    </location>
</feature>
<keyword evidence="2 6" id="KW-0145">Chemotaxis</keyword>
<dbReference type="InterPro" id="IPR036048">
    <property type="entry name" value="Interleukin_8-like_sf"/>
</dbReference>
<dbReference type="GO" id="GO:0061844">
    <property type="term" value="P:antimicrobial humoral immune response mediated by antimicrobial peptide"/>
    <property type="evidence" value="ECO:0007669"/>
    <property type="project" value="TreeGrafter"/>
</dbReference>
<dbReference type="GO" id="GO:0005615">
    <property type="term" value="C:extracellular space"/>
    <property type="evidence" value="ECO:0007669"/>
    <property type="project" value="UniProtKB-KW"/>
</dbReference>
<dbReference type="GO" id="GO:0008009">
    <property type="term" value="F:chemokine activity"/>
    <property type="evidence" value="ECO:0007669"/>
    <property type="project" value="InterPro"/>
</dbReference>
<evidence type="ECO:0000256" key="5">
    <source>
        <dbReference type="ARBA" id="ARBA00023157"/>
    </source>
</evidence>
<evidence type="ECO:0000259" key="7">
    <source>
        <dbReference type="SMART" id="SM00199"/>
    </source>
</evidence>
<feature type="non-terminal residue" evidence="8">
    <location>
        <position position="1"/>
    </location>
</feature>
<dbReference type="InterPro" id="IPR001811">
    <property type="entry name" value="Chemokine_IL8-like_dom"/>
</dbReference>
<dbReference type="InterPro" id="IPR039809">
    <property type="entry name" value="Chemokine_b/g/d"/>
</dbReference>
<dbReference type="InterPro" id="IPR000827">
    <property type="entry name" value="Chemokine_CC_CS"/>
</dbReference>
<dbReference type="GO" id="GO:0030335">
    <property type="term" value="P:positive regulation of cell migration"/>
    <property type="evidence" value="ECO:0007669"/>
    <property type="project" value="TreeGrafter"/>
</dbReference>
<evidence type="ECO:0000313" key="8">
    <source>
        <dbReference type="EMBL" id="NXE19222.1"/>
    </source>
</evidence>
<dbReference type="Gene3D" id="2.40.50.40">
    <property type="match status" value="1"/>
</dbReference>
<protein>
    <recommendedName>
        <fullName evidence="6">C-C motif chemokine</fullName>
    </recommendedName>
</protein>
<dbReference type="CDD" id="cd00272">
    <property type="entry name" value="Chemokine_CC"/>
    <property type="match status" value="1"/>
</dbReference>
<comment type="caution">
    <text evidence="8">The sequence shown here is derived from an EMBL/GenBank/DDBJ whole genome shotgun (WGS) entry which is preliminary data.</text>
</comment>
<organism evidence="8 9">
    <name type="scientific">Ardeotis kori</name>
    <dbReference type="NCBI Taxonomy" id="89386"/>
    <lineage>
        <taxon>Eukaryota</taxon>
        <taxon>Metazoa</taxon>
        <taxon>Chordata</taxon>
        <taxon>Craniata</taxon>
        <taxon>Vertebrata</taxon>
        <taxon>Euteleostomi</taxon>
        <taxon>Archelosauria</taxon>
        <taxon>Archosauria</taxon>
        <taxon>Dinosauria</taxon>
        <taxon>Saurischia</taxon>
        <taxon>Theropoda</taxon>
        <taxon>Coelurosauria</taxon>
        <taxon>Aves</taxon>
        <taxon>Neognathae</taxon>
        <taxon>Neoaves</taxon>
        <taxon>Otidimorphae</taxon>
        <taxon>Otidiformes</taxon>
        <taxon>Otididae</taxon>
        <taxon>Ardeotis</taxon>
    </lineage>
</organism>
<dbReference type="PROSITE" id="PS00472">
    <property type="entry name" value="SMALL_CYTOKINES_CC"/>
    <property type="match status" value="1"/>
</dbReference>
<evidence type="ECO:0000256" key="4">
    <source>
        <dbReference type="ARBA" id="ARBA00022729"/>
    </source>
</evidence>
<dbReference type="Pfam" id="PF00048">
    <property type="entry name" value="IL8"/>
    <property type="match status" value="1"/>
</dbReference>
<dbReference type="AlphaFoldDB" id="A0A7K8KS39"/>
<dbReference type="Proteomes" id="UP000560386">
    <property type="component" value="Unassembled WGS sequence"/>
</dbReference>
<keyword evidence="4" id="KW-0732">Signal</keyword>
<dbReference type="SUPFAM" id="SSF54117">
    <property type="entry name" value="Interleukin 8-like chemokines"/>
    <property type="match status" value="1"/>
</dbReference>
<comment type="similarity">
    <text evidence="1 6">Belongs to the intercrine beta (chemokine CC) family.</text>
</comment>
<keyword evidence="5" id="KW-1015">Disulfide bond</keyword>
<dbReference type="GO" id="GO:0070098">
    <property type="term" value="P:chemokine-mediated signaling pathway"/>
    <property type="evidence" value="ECO:0007669"/>
    <property type="project" value="TreeGrafter"/>
</dbReference>
<evidence type="ECO:0000256" key="6">
    <source>
        <dbReference type="RuleBase" id="RU361150"/>
    </source>
</evidence>
<gene>
    <name evidence="8" type="primary">Ccl4l1</name>
    <name evidence="8" type="ORF">ARDKOR_R14782</name>
</gene>
<dbReference type="GO" id="GO:0048245">
    <property type="term" value="P:eosinophil chemotaxis"/>
    <property type="evidence" value="ECO:0007669"/>
    <property type="project" value="TreeGrafter"/>
</dbReference>
<feature type="domain" description="Chemokine interleukin-8-like" evidence="7">
    <location>
        <begin position="28"/>
        <end position="86"/>
    </location>
</feature>
<keyword evidence="9" id="KW-1185">Reference proteome</keyword>
<dbReference type="SMART" id="SM00199">
    <property type="entry name" value="SCY"/>
    <property type="match status" value="1"/>
</dbReference>
<evidence type="ECO:0000256" key="3">
    <source>
        <dbReference type="ARBA" id="ARBA00022514"/>
    </source>
</evidence>
<proteinExistence type="inferred from homology"/>
<dbReference type="PANTHER" id="PTHR12015">
    <property type="entry name" value="SMALL INDUCIBLE CYTOKINE A"/>
    <property type="match status" value="1"/>
</dbReference>
<evidence type="ECO:0000313" key="9">
    <source>
        <dbReference type="Proteomes" id="UP000560386"/>
    </source>
</evidence>
<evidence type="ECO:0000256" key="1">
    <source>
        <dbReference type="ARBA" id="ARBA00010868"/>
    </source>
</evidence>
<dbReference type="GO" id="GO:0006954">
    <property type="term" value="P:inflammatory response"/>
    <property type="evidence" value="ECO:0007669"/>
    <property type="project" value="TreeGrafter"/>
</dbReference>
<accession>A0A7K8KS39</accession>
<dbReference type="FunFam" id="2.40.50.40:FF:000002">
    <property type="entry name" value="C-C motif chemokine"/>
    <property type="match status" value="1"/>
</dbReference>
<comment type="subcellular location">
    <subcellularLocation>
        <location evidence="6">Secreted</location>
    </subcellularLocation>
</comment>
<dbReference type="PANTHER" id="PTHR12015:SF103">
    <property type="entry name" value="C-C MOTIF CHEMOKINE 4-RELATED"/>
    <property type="match status" value="1"/>
</dbReference>
<keyword evidence="6" id="KW-0964">Secreted</keyword>
<sequence length="90" mass="10381">ALSWRQVLKTVFQSQCSLSLSSPGLHSPVECCFAYRESQLPVAYLMDFYRTSTDCFMPAVVFETKNRSKICTNPEEAWVKKAIQKLQKRK</sequence>
<keyword evidence="3 6" id="KW-0202">Cytokine</keyword>